<comment type="similarity">
    <text evidence="1">Belongs to the SCC2/Nipped-B family.</text>
</comment>
<dbReference type="GO" id="GO:0034087">
    <property type="term" value="P:establishment of mitotic sister chromatid cohesion"/>
    <property type="evidence" value="ECO:0007669"/>
    <property type="project" value="TreeGrafter"/>
</dbReference>
<proteinExistence type="inferred from homology"/>
<keyword evidence="1" id="KW-0677">Repeat</keyword>
<dbReference type="InterPro" id="IPR024986">
    <property type="entry name" value="Nipped-B_C"/>
</dbReference>
<dbReference type="GO" id="GO:0010468">
    <property type="term" value="P:regulation of gene expression"/>
    <property type="evidence" value="ECO:0007669"/>
    <property type="project" value="InterPro"/>
</dbReference>
<evidence type="ECO:0000313" key="4">
    <source>
        <dbReference type="Proteomes" id="UP000324222"/>
    </source>
</evidence>
<evidence type="ECO:0000313" key="3">
    <source>
        <dbReference type="EMBL" id="MPC47095.1"/>
    </source>
</evidence>
<dbReference type="SUPFAM" id="SSF48371">
    <property type="entry name" value="ARM repeat"/>
    <property type="match status" value="1"/>
</dbReference>
<protein>
    <recommendedName>
        <fullName evidence="1">Nipped-B protein</fullName>
    </recommendedName>
</protein>
<comment type="caution">
    <text evidence="3">The sequence shown here is derived from an EMBL/GenBank/DDBJ whole genome shotgun (WGS) entry which is preliminary data.</text>
</comment>
<keyword evidence="4" id="KW-1185">Reference proteome</keyword>
<dbReference type="GO" id="GO:1990414">
    <property type="term" value="P:replication-born double-strand break repair via sister chromatid exchange"/>
    <property type="evidence" value="ECO:0007669"/>
    <property type="project" value="TreeGrafter"/>
</dbReference>
<dbReference type="EMBL" id="VSRR010007550">
    <property type="protein sequence ID" value="MPC47095.1"/>
    <property type="molecule type" value="Genomic_DNA"/>
</dbReference>
<dbReference type="InterPro" id="IPR011989">
    <property type="entry name" value="ARM-like"/>
</dbReference>
<keyword evidence="1" id="KW-0131">Cell cycle</keyword>
<accession>A0A5B7FNM8</accession>
<organism evidence="3 4">
    <name type="scientific">Portunus trituberculatus</name>
    <name type="common">Swimming crab</name>
    <name type="synonym">Neptunus trituberculatus</name>
    <dbReference type="NCBI Taxonomy" id="210409"/>
    <lineage>
        <taxon>Eukaryota</taxon>
        <taxon>Metazoa</taxon>
        <taxon>Ecdysozoa</taxon>
        <taxon>Arthropoda</taxon>
        <taxon>Crustacea</taxon>
        <taxon>Multicrustacea</taxon>
        <taxon>Malacostraca</taxon>
        <taxon>Eumalacostraca</taxon>
        <taxon>Eucarida</taxon>
        <taxon>Decapoda</taxon>
        <taxon>Pleocyemata</taxon>
        <taxon>Brachyura</taxon>
        <taxon>Eubrachyura</taxon>
        <taxon>Portunoidea</taxon>
        <taxon>Portunidae</taxon>
        <taxon>Portuninae</taxon>
        <taxon>Portunus</taxon>
    </lineage>
</organism>
<evidence type="ECO:0000256" key="1">
    <source>
        <dbReference type="RuleBase" id="RU364107"/>
    </source>
</evidence>
<dbReference type="AlphaFoldDB" id="A0A5B7FNM8"/>
<reference evidence="3 4" key="1">
    <citation type="submission" date="2019-05" db="EMBL/GenBank/DDBJ databases">
        <title>Another draft genome of Portunus trituberculatus and its Hox gene families provides insights of decapod evolution.</title>
        <authorList>
            <person name="Jeong J.-H."/>
            <person name="Song I."/>
            <person name="Kim S."/>
            <person name="Choi T."/>
            <person name="Kim D."/>
            <person name="Ryu S."/>
            <person name="Kim W."/>
        </authorList>
    </citation>
    <scope>NUCLEOTIDE SEQUENCE [LARGE SCALE GENOMIC DNA]</scope>
    <source>
        <tissue evidence="3">Muscle</tissue>
    </source>
</reference>
<dbReference type="PANTHER" id="PTHR21704:SF18">
    <property type="entry name" value="NIPPED-B-LIKE PROTEIN"/>
    <property type="match status" value="1"/>
</dbReference>
<dbReference type="PANTHER" id="PTHR21704">
    <property type="entry name" value="NIPPED-B-LIKE PROTEIN DELANGIN SCC2-RELATED"/>
    <property type="match status" value="1"/>
</dbReference>
<dbReference type="Gene3D" id="1.25.10.10">
    <property type="entry name" value="Leucine-rich Repeat Variant"/>
    <property type="match status" value="1"/>
</dbReference>
<sequence length="581" mass="67154">MYTVSALHSSLPSFQDTGVSVRKRVIKILKDICLECPDFAKIPEICVKMIRRINDEEGIKKLVQEVFQNMWFTPVRDRPHVDEESLLRKVNNITEVVVACRDTGLDWFEQLLHSMFKPREDKDDVTKIVSEPPKSLVTACKQIVDCLVRHILVLEEDGHNNAAGPQPRTTTQRILACHKTLYLFAKIRPQLLVDHAITLQPYLAWRCQTQVDYNMIGVVARTLELVVPLMEHPSETFLAQLEEDAVKLILQHDRTVITSCLALLGSIVNTVTKNYRLIKDCFNKYHTFIVDYKRYSEENPQCPKLETRKPLFRRSLYTIGLLLKHFNLKDETVRCGLQEDITNQVFDTLMYFMDQPDSNIRLYTLQALGFVCIRHYELMMGTRLKQLYHTLLLDPSVNTTLRIQTLQNIESYLQEEEVRMIKQDQEWAKQKTRENLKEMCDVQSGMASAIIQVYLKQVLECVVTGCMGVRHSALRVIQLVLAQGLVHPVQIVPYLVCMSTDTEDMIAHSADKQLQDIEKKYPGFIGMKAMQGFRLSYRLHSLIQPSMPTRGFRTKEGEHPGALNGFLYSVMRSTKQHPLWR</sequence>
<gene>
    <name evidence="3" type="primary">Nipbl</name>
    <name evidence="3" type="ORF">E2C01_040830</name>
</gene>
<keyword evidence="1" id="KW-0539">Nucleus</keyword>
<dbReference type="Pfam" id="PF12830">
    <property type="entry name" value="Nipped-B_C"/>
    <property type="match status" value="1"/>
</dbReference>
<feature type="domain" description="Sister chromatid cohesion C-terminal" evidence="2">
    <location>
        <begin position="447"/>
        <end position="577"/>
    </location>
</feature>
<comment type="subcellular location">
    <subcellularLocation>
        <location evidence="1">Nucleus</location>
    </subcellularLocation>
</comment>
<dbReference type="Proteomes" id="UP000324222">
    <property type="component" value="Unassembled WGS sequence"/>
</dbReference>
<evidence type="ECO:0000259" key="2">
    <source>
        <dbReference type="Pfam" id="PF12830"/>
    </source>
</evidence>
<dbReference type="GO" id="GO:0003682">
    <property type="term" value="F:chromatin binding"/>
    <property type="evidence" value="ECO:0007669"/>
    <property type="project" value="TreeGrafter"/>
</dbReference>
<dbReference type="InterPro" id="IPR033031">
    <property type="entry name" value="Scc2/Nipped-B"/>
</dbReference>
<name>A0A5B7FNM8_PORTR</name>
<dbReference type="GO" id="GO:0071169">
    <property type="term" value="P:establishment of protein localization to chromatin"/>
    <property type="evidence" value="ECO:0007669"/>
    <property type="project" value="TreeGrafter"/>
</dbReference>
<dbReference type="GO" id="GO:0090694">
    <property type="term" value="C:Scc2-Scc4 cohesin loading complex"/>
    <property type="evidence" value="ECO:0007669"/>
    <property type="project" value="TreeGrafter"/>
</dbReference>
<dbReference type="OrthoDB" id="418242at2759"/>
<dbReference type="GO" id="GO:0140588">
    <property type="term" value="P:chromatin looping"/>
    <property type="evidence" value="ECO:0007669"/>
    <property type="project" value="InterPro"/>
</dbReference>
<dbReference type="InterPro" id="IPR016024">
    <property type="entry name" value="ARM-type_fold"/>
</dbReference>
<dbReference type="CDD" id="cd23958">
    <property type="entry name" value="SCC2"/>
    <property type="match status" value="1"/>
</dbReference>
<dbReference type="GO" id="GO:0061775">
    <property type="term" value="F:cohesin loader activity"/>
    <property type="evidence" value="ECO:0007669"/>
    <property type="project" value="InterPro"/>
</dbReference>